<accession>I9SA88</accession>
<comment type="caution">
    <text evidence="1">The sequence shown here is derived from an EMBL/GenBank/DDBJ whole genome shotgun (WGS) entry which is preliminary data.</text>
</comment>
<reference evidence="1 2" key="1">
    <citation type="submission" date="2012-02" db="EMBL/GenBank/DDBJ databases">
        <title>The Genome Sequence of Bacteroides nordii CL02T12C05.</title>
        <authorList>
            <consortium name="The Broad Institute Genome Sequencing Platform"/>
            <person name="Earl A."/>
            <person name="Ward D."/>
            <person name="Feldgarden M."/>
            <person name="Gevers D."/>
            <person name="Zitomersky N.L."/>
            <person name="Coyne M.J."/>
            <person name="Comstock L.E."/>
            <person name="Young S.K."/>
            <person name="Zeng Q."/>
            <person name="Gargeya S."/>
            <person name="Fitzgerald M."/>
            <person name="Haas B."/>
            <person name="Abouelleil A."/>
            <person name="Alvarado L."/>
            <person name="Arachchi H.M."/>
            <person name="Berlin A."/>
            <person name="Chapman S.B."/>
            <person name="Gearin G."/>
            <person name="Goldberg J."/>
            <person name="Griggs A."/>
            <person name="Gujja S."/>
            <person name="Hansen M."/>
            <person name="Heiman D."/>
            <person name="Howarth C."/>
            <person name="Larimer J."/>
            <person name="Lui A."/>
            <person name="MacDonald P.J.P."/>
            <person name="McCowen C."/>
            <person name="Montmayeur A."/>
            <person name="Murphy C."/>
            <person name="Neiman D."/>
            <person name="Pearson M."/>
            <person name="Priest M."/>
            <person name="Roberts A."/>
            <person name="Saif S."/>
            <person name="Shea T."/>
            <person name="Sisk P."/>
            <person name="Stolte C."/>
            <person name="Sykes S."/>
            <person name="Wortman J."/>
            <person name="Nusbaum C."/>
            <person name="Birren B."/>
        </authorList>
    </citation>
    <scope>NUCLEOTIDE SEQUENCE [LARGE SCALE GENOMIC DNA]</scope>
    <source>
        <strain evidence="1 2">CL02T12C05</strain>
    </source>
</reference>
<sequence length="128" mass="14434">MKKQMKIVALAIVLCVVAVSNVKIMLKTTRSHDLTLVNIEAISGEHEEGEGGNFWNCLTMTTYVEVQMVNGECMGCGKNHKVSEWHTRECNKGLFSNCYPGYYVYYFDCEGKQCGFTDRTDISGCSFF</sequence>
<evidence type="ECO:0000313" key="2">
    <source>
        <dbReference type="Proteomes" id="UP000003089"/>
    </source>
</evidence>
<protein>
    <submittedName>
        <fullName evidence="1">Uncharacterized protein</fullName>
    </submittedName>
</protein>
<proteinExistence type="predicted"/>
<dbReference type="RefSeq" id="WP_007484917.1">
    <property type="nucleotide sequence ID" value="NZ_JH724314.1"/>
</dbReference>
<organism evidence="1 2">
    <name type="scientific">Bacteroides nordii CL02T12C05</name>
    <dbReference type="NCBI Taxonomy" id="997884"/>
    <lineage>
        <taxon>Bacteria</taxon>
        <taxon>Pseudomonadati</taxon>
        <taxon>Bacteroidota</taxon>
        <taxon>Bacteroidia</taxon>
        <taxon>Bacteroidales</taxon>
        <taxon>Bacteroidaceae</taxon>
        <taxon>Bacteroides</taxon>
    </lineage>
</organism>
<name>I9SA88_9BACE</name>
<dbReference type="PATRIC" id="fig|997884.3.peg.1903"/>
<keyword evidence="2" id="KW-1185">Reference proteome</keyword>
<dbReference type="Proteomes" id="UP000003089">
    <property type="component" value="Unassembled WGS sequence"/>
</dbReference>
<dbReference type="EMBL" id="AGXS01000015">
    <property type="protein sequence ID" value="EIY52323.1"/>
    <property type="molecule type" value="Genomic_DNA"/>
</dbReference>
<gene>
    <name evidence="1" type="ORF">HMPREF1068_01870</name>
</gene>
<evidence type="ECO:0000313" key="1">
    <source>
        <dbReference type="EMBL" id="EIY52323.1"/>
    </source>
</evidence>
<dbReference type="AlphaFoldDB" id="I9SA88"/>
<dbReference type="STRING" id="997884.HMPREF1068_01870"/>
<dbReference type="HOGENOM" id="CLU_1955218_0_0_10"/>